<comment type="caution">
    <text evidence="1">The sequence shown here is derived from an EMBL/GenBank/DDBJ whole genome shotgun (WGS) entry which is preliminary data.</text>
</comment>
<dbReference type="EMBL" id="BSXG01000266">
    <property type="protein sequence ID" value="GME35234.1"/>
    <property type="molecule type" value="Genomic_DNA"/>
</dbReference>
<protein>
    <submittedName>
        <fullName evidence="1">Pectate lyase protein</fullName>
    </submittedName>
</protein>
<organism evidence="1 2">
    <name type="scientific">Neofusicoccum parvum</name>
    <dbReference type="NCBI Taxonomy" id="310453"/>
    <lineage>
        <taxon>Eukaryota</taxon>
        <taxon>Fungi</taxon>
        <taxon>Dikarya</taxon>
        <taxon>Ascomycota</taxon>
        <taxon>Pezizomycotina</taxon>
        <taxon>Dothideomycetes</taxon>
        <taxon>Dothideomycetes incertae sedis</taxon>
        <taxon>Botryosphaeriales</taxon>
        <taxon>Botryosphaeriaceae</taxon>
        <taxon>Neofusicoccum</taxon>
    </lineage>
</organism>
<dbReference type="Proteomes" id="UP001165186">
    <property type="component" value="Unassembled WGS sequence"/>
</dbReference>
<accession>A0ACB5SDX0</accession>
<keyword evidence="1" id="KW-0456">Lyase</keyword>
<evidence type="ECO:0000313" key="1">
    <source>
        <dbReference type="EMBL" id="GME35234.1"/>
    </source>
</evidence>
<name>A0ACB5SDX0_9PEZI</name>
<evidence type="ECO:0000313" key="2">
    <source>
        <dbReference type="Proteomes" id="UP001165186"/>
    </source>
</evidence>
<sequence length="246" mass="25444">MKFTYAALAAGLASLASAQSLAIPARVGAVNTINKPIEIDGPRDFGNAEYTRGMKCVPNPKDTGSNNAVFVLKPGAAISNVIIGADSWEGIHCLGSCTITNVWFRDVCEDAISALGPGKVTINGGGAQDAQDKIIQANGKGLTIEVNRFTALRSGKLIRSCGDCTGNGGPRNFILNNVRAYGMTSALVGINSNYGDSATITNTCGSGKKVCQDYLGVEKGKGKSDEVATTHKCLGPQGKLTSIPAC</sequence>
<gene>
    <name evidence="1" type="primary">g7582</name>
    <name evidence="1" type="ORF">NpPPO83_00007582</name>
</gene>
<reference evidence="1" key="1">
    <citation type="submission" date="2024-09" db="EMBL/GenBank/DDBJ databases">
        <title>Draft Genome Sequences of Neofusicoccum parvum.</title>
        <authorList>
            <person name="Ashida A."/>
            <person name="Camagna M."/>
            <person name="Tanaka A."/>
            <person name="Takemoto D."/>
        </authorList>
    </citation>
    <scope>NUCLEOTIDE SEQUENCE</scope>
    <source>
        <strain evidence="1">PPO83</strain>
    </source>
</reference>
<proteinExistence type="predicted"/>
<keyword evidence="2" id="KW-1185">Reference proteome</keyword>